<protein>
    <submittedName>
        <fullName evidence="2">DUF975 family protein</fullName>
    </submittedName>
</protein>
<dbReference type="EMBL" id="JAVAMP010000002">
    <property type="protein sequence ID" value="MDP5273742.1"/>
    <property type="molecule type" value="Genomic_DNA"/>
</dbReference>
<feature type="transmembrane region" description="Helical" evidence="1">
    <location>
        <begin position="107"/>
        <end position="130"/>
    </location>
</feature>
<dbReference type="PANTHER" id="PTHR40076:SF1">
    <property type="entry name" value="MEMBRANE PROTEIN"/>
    <property type="match status" value="1"/>
</dbReference>
<feature type="transmembrane region" description="Helical" evidence="1">
    <location>
        <begin position="20"/>
        <end position="40"/>
    </location>
</feature>
<feature type="transmembrane region" description="Helical" evidence="1">
    <location>
        <begin position="60"/>
        <end position="80"/>
    </location>
</feature>
<keyword evidence="1" id="KW-0812">Transmembrane</keyword>
<evidence type="ECO:0000313" key="2">
    <source>
        <dbReference type="EMBL" id="MDP5273742.1"/>
    </source>
</evidence>
<keyword evidence="1" id="KW-1133">Transmembrane helix</keyword>
<proteinExistence type="predicted"/>
<name>A0ABT9IWL8_9BACL</name>
<sequence>MTIKEIKKHALEALSGNWGIAILVSIVVYGGFFYFIPYLLQISLSGWIGRELSWVELEMFNIPLQLLLIPLTVGISWFFLELSRKQTIKFKDIFIVYSDLRLSLKMVGLSILTGILVLLWALLFIIPGIVKSIAYSQAYYILKDKPNLSILEAIKESNRIMKGHKLDYFLLMLSFIGWMILSIFTLGIGLIFLSPYVDTSRATFYLHISNED</sequence>
<feature type="transmembrane region" description="Helical" evidence="1">
    <location>
        <begin position="168"/>
        <end position="193"/>
    </location>
</feature>
<dbReference type="RefSeq" id="WP_305991045.1">
    <property type="nucleotide sequence ID" value="NZ_JAVAMP010000002.1"/>
</dbReference>
<gene>
    <name evidence="2" type="ORF">Q5Y73_06480</name>
</gene>
<keyword evidence="3" id="KW-1185">Reference proteome</keyword>
<accession>A0ABT9IWL8</accession>
<evidence type="ECO:0000256" key="1">
    <source>
        <dbReference type="SAM" id="Phobius"/>
    </source>
</evidence>
<evidence type="ECO:0000313" key="3">
    <source>
        <dbReference type="Proteomes" id="UP001231941"/>
    </source>
</evidence>
<dbReference type="PANTHER" id="PTHR40076">
    <property type="entry name" value="MEMBRANE PROTEIN-RELATED"/>
    <property type="match status" value="1"/>
</dbReference>
<dbReference type="Pfam" id="PF06161">
    <property type="entry name" value="DUF975"/>
    <property type="match status" value="1"/>
</dbReference>
<keyword evidence="1" id="KW-0472">Membrane</keyword>
<organism evidence="2 3">
    <name type="scientific">Chengkuizengella axinellae</name>
    <dbReference type="NCBI Taxonomy" id="3064388"/>
    <lineage>
        <taxon>Bacteria</taxon>
        <taxon>Bacillati</taxon>
        <taxon>Bacillota</taxon>
        <taxon>Bacilli</taxon>
        <taxon>Bacillales</taxon>
        <taxon>Paenibacillaceae</taxon>
        <taxon>Chengkuizengella</taxon>
    </lineage>
</organism>
<dbReference type="Proteomes" id="UP001231941">
    <property type="component" value="Unassembled WGS sequence"/>
</dbReference>
<dbReference type="InterPro" id="IPR010380">
    <property type="entry name" value="DUF975"/>
</dbReference>
<reference evidence="2 3" key="1">
    <citation type="submission" date="2023-08" db="EMBL/GenBank/DDBJ databases">
        <authorList>
            <person name="Park J.-S."/>
        </authorList>
    </citation>
    <scope>NUCLEOTIDE SEQUENCE [LARGE SCALE GENOMIC DNA]</scope>
    <source>
        <strain evidence="2 3">2205SS18-9</strain>
    </source>
</reference>
<comment type="caution">
    <text evidence="2">The sequence shown here is derived from an EMBL/GenBank/DDBJ whole genome shotgun (WGS) entry which is preliminary data.</text>
</comment>